<evidence type="ECO:0000313" key="3">
    <source>
        <dbReference type="Proteomes" id="UP000774804"/>
    </source>
</evidence>
<dbReference type="EMBL" id="RCMI01000204">
    <property type="protein sequence ID" value="KAG2925801.1"/>
    <property type="molecule type" value="Genomic_DNA"/>
</dbReference>
<proteinExistence type="predicted"/>
<sequence>MVNTLPLKPEDMLAGQAWSSSMLVRKDAGAVWDSIIFSDEKKWNLDGPDSFQHYWQDLRKPLRHTKRRQAGGWSAMVWEAFSSRGKSPLVVLSGRQNSEDYIYTVSEYLLPFAHLNYGTDYIYQQDNVSIHASKRTTEFFAEQQVEVLDWPSKSPDLNPIENLWSVMSRRVYNNGKQFDSVPQSVATLHEAWESIPIALLVSLIESMPRRCVEVVDRRGNKTHY</sequence>
<organism evidence="2 3">
    <name type="scientific">Phytophthora cactorum</name>
    <dbReference type="NCBI Taxonomy" id="29920"/>
    <lineage>
        <taxon>Eukaryota</taxon>
        <taxon>Sar</taxon>
        <taxon>Stramenopiles</taxon>
        <taxon>Oomycota</taxon>
        <taxon>Peronosporomycetes</taxon>
        <taxon>Peronosporales</taxon>
        <taxon>Peronosporaceae</taxon>
        <taxon>Phytophthora</taxon>
    </lineage>
</organism>
<dbReference type="Pfam" id="PF13358">
    <property type="entry name" value="DDE_3"/>
    <property type="match status" value="1"/>
</dbReference>
<dbReference type="AlphaFoldDB" id="A0A8T1KIE6"/>
<dbReference type="Proteomes" id="UP000774804">
    <property type="component" value="Unassembled WGS sequence"/>
</dbReference>
<reference evidence="2" key="1">
    <citation type="submission" date="2018-10" db="EMBL/GenBank/DDBJ databases">
        <title>Effector identification in a new, highly contiguous assembly of the strawberry crown rot pathogen Phytophthora cactorum.</title>
        <authorList>
            <person name="Armitage A.D."/>
            <person name="Nellist C.F."/>
            <person name="Bates H."/>
            <person name="Vickerstaff R.J."/>
            <person name="Harrison R.J."/>
        </authorList>
    </citation>
    <scope>NUCLEOTIDE SEQUENCE</scope>
    <source>
        <strain evidence="2">4032</strain>
    </source>
</reference>
<evidence type="ECO:0000313" key="2">
    <source>
        <dbReference type="EMBL" id="KAG2925801.1"/>
    </source>
</evidence>
<dbReference type="InterPro" id="IPR052338">
    <property type="entry name" value="Transposase_5"/>
</dbReference>
<name>A0A8T1KIE6_9STRA</name>
<dbReference type="GO" id="GO:0003676">
    <property type="term" value="F:nucleic acid binding"/>
    <property type="evidence" value="ECO:0007669"/>
    <property type="project" value="InterPro"/>
</dbReference>
<dbReference type="VEuPathDB" id="FungiDB:PC110_g23399"/>
<dbReference type="Gene3D" id="3.30.420.10">
    <property type="entry name" value="Ribonuclease H-like superfamily/Ribonuclease H"/>
    <property type="match status" value="1"/>
</dbReference>
<dbReference type="InterPro" id="IPR036397">
    <property type="entry name" value="RNaseH_sf"/>
</dbReference>
<dbReference type="PANTHER" id="PTHR23022:SF129">
    <property type="entry name" value="TRANSPOSABLE ELEMENT TC3 TRANSPOSASE"/>
    <property type="match status" value="1"/>
</dbReference>
<accession>A0A8T1KIE6</accession>
<comment type="caution">
    <text evidence="2">The sequence shown here is derived from an EMBL/GenBank/DDBJ whole genome shotgun (WGS) entry which is preliminary data.</text>
</comment>
<evidence type="ECO:0000259" key="1">
    <source>
        <dbReference type="Pfam" id="PF13358"/>
    </source>
</evidence>
<gene>
    <name evidence="2" type="ORF">PC115_g8101</name>
</gene>
<dbReference type="InterPro" id="IPR038717">
    <property type="entry name" value="Tc1-like_DDE_dom"/>
</dbReference>
<dbReference type="PANTHER" id="PTHR23022">
    <property type="entry name" value="TRANSPOSABLE ELEMENT-RELATED"/>
    <property type="match status" value="1"/>
</dbReference>
<feature type="domain" description="Tc1-like transposase DDE" evidence="1">
    <location>
        <begin position="35"/>
        <end position="180"/>
    </location>
</feature>
<protein>
    <recommendedName>
        <fullName evidence="1">Tc1-like transposase DDE domain-containing protein</fullName>
    </recommendedName>
</protein>